<accession>A0A9X3J2J9</accession>
<organism evidence="2 3">
    <name type="scientific">Nannocystis pusilla</name>
    <dbReference type="NCBI Taxonomy" id="889268"/>
    <lineage>
        <taxon>Bacteria</taxon>
        <taxon>Pseudomonadati</taxon>
        <taxon>Myxococcota</taxon>
        <taxon>Polyangia</taxon>
        <taxon>Nannocystales</taxon>
        <taxon>Nannocystaceae</taxon>
        <taxon>Nannocystis</taxon>
    </lineage>
</organism>
<proteinExistence type="predicted"/>
<comment type="caution">
    <text evidence="2">The sequence shown here is derived from an EMBL/GenBank/DDBJ whole genome shotgun (WGS) entry which is preliminary data.</text>
</comment>
<keyword evidence="3" id="KW-1185">Reference proteome</keyword>
<sequence>MVFDAPLLVAGRSEHDFGDQAILRCRRAHVSTFMRDRPRQRAISGRASDGRLGLAVTRDEDFFMRGKSKRASLGGESLFAQNFKSDDNFAGSRRGGTSPQKGRRRRRS</sequence>
<evidence type="ECO:0000313" key="2">
    <source>
        <dbReference type="EMBL" id="MCY1012746.1"/>
    </source>
</evidence>
<gene>
    <name evidence="2" type="ORF">OV079_45875</name>
</gene>
<dbReference type="RefSeq" id="WP_267776264.1">
    <property type="nucleotide sequence ID" value="NZ_JAPNKE010000002.1"/>
</dbReference>
<dbReference type="AlphaFoldDB" id="A0A9X3J2J9"/>
<evidence type="ECO:0000313" key="3">
    <source>
        <dbReference type="Proteomes" id="UP001150924"/>
    </source>
</evidence>
<evidence type="ECO:0000256" key="1">
    <source>
        <dbReference type="SAM" id="MobiDB-lite"/>
    </source>
</evidence>
<protein>
    <submittedName>
        <fullName evidence="2">Uncharacterized protein</fullName>
    </submittedName>
</protein>
<name>A0A9X3J2J9_9BACT</name>
<reference evidence="2" key="1">
    <citation type="submission" date="2022-11" db="EMBL/GenBank/DDBJ databases">
        <title>Minimal conservation of predation-associated metabolite biosynthetic gene clusters underscores biosynthetic potential of Myxococcota including descriptions for ten novel species: Archangium lansinium sp. nov., Myxococcus landrumus sp. nov., Nannocystis bai.</title>
        <authorList>
            <person name="Ahearne A."/>
            <person name="Stevens C."/>
            <person name="Phillips K."/>
        </authorList>
    </citation>
    <scope>NUCLEOTIDE SEQUENCE</scope>
    <source>
        <strain evidence="2">Na p29</strain>
    </source>
</reference>
<dbReference type="Proteomes" id="UP001150924">
    <property type="component" value="Unassembled WGS sequence"/>
</dbReference>
<dbReference type="EMBL" id="JAPNKE010000002">
    <property type="protein sequence ID" value="MCY1012746.1"/>
    <property type="molecule type" value="Genomic_DNA"/>
</dbReference>
<feature type="region of interest" description="Disordered" evidence="1">
    <location>
        <begin position="84"/>
        <end position="108"/>
    </location>
</feature>